<comment type="caution">
    <text evidence="3">The sequence shown here is derived from an EMBL/GenBank/DDBJ whole genome shotgun (WGS) entry which is preliminary data.</text>
</comment>
<dbReference type="InterPro" id="IPR028098">
    <property type="entry name" value="Glyco_trans_4-like_N"/>
</dbReference>
<dbReference type="PANTHER" id="PTHR46401:SF2">
    <property type="entry name" value="GLYCOSYLTRANSFERASE WBBK-RELATED"/>
    <property type="match status" value="1"/>
</dbReference>
<keyword evidence="1" id="KW-0808">Transferase</keyword>
<evidence type="ECO:0000256" key="1">
    <source>
        <dbReference type="ARBA" id="ARBA00022679"/>
    </source>
</evidence>
<name>A0ABY2WV58_9RHOB</name>
<evidence type="ECO:0000259" key="2">
    <source>
        <dbReference type="Pfam" id="PF13439"/>
    </source>
</evidence>
<dbReference type="Pfam" id="PF13692">
    <property type="entry name" value="Glyco_trans_1_4"/>
    <property type="match status" value="1"/>
</dbReference>
<evidence type="ECO:0000313" key="3">
    <source>
        <dbReference type="EMBL" id="TMV05606.1"/>
    </source>
</evidence>
<gene>
    <name evidence="3" type="ORF">FGK63_16315</name>
</gene>
<feature type="domain" description="Glycosyltransferase subfamily 4-like N-terminal" evidence="2">
    <location>
        <begin position="94"/>
        <end position="168"/>
    </location>
</feature>
<dbReference type="Proteomes" id="UP001193035">
    <property type="component" value="Unassembled WGS sequence"/>
</dbReference>
<dbReference type="SUPFAM" id="SSF53756">
    <property type="entry name" value="UDP-Glycosyltransferase/glycogen phosphorylase"/>
    <property type="match status" value="1"/>
</dbReference>
<keyword evidence="4" id="KW-1185">Reference proteome</keyword>
<dbReference type="CDD" id="cd03809">
    <property type="entry name" value="GT4_MtfB-like"/>
    <property type="match status" value="1"/>
</dbReference>
<reference evidence="3 4" key="1">
    <citation type="submission" date="2019-05" db="EMBL/GenBank/DDBJ databases">
        <title>Ruegeria sp. nov., isolated from tidal flat.</title>
        <authorList>
            <person name="Kim W."/>
        </authorList>
    </citation>
    <scope>NUCLEOTIDE SEQUENCE [LARGE SCALE GENOMIC DNA]</scope>
    <source>
        <strain evidence="3 4">CAU 1488</strain>
    </source>
</reference>
<dbReference type="PANTHER" id="PTHR46401">
    <property type="entry name" value="GLYCOSYLTRANSFERASE WBBK-RELATED"/>
    <property type="match status" value="1"/>
</dbReference>
<protein>
    <submittedName>
        <fullName evidence="3">Glycosyltransferase family 4 protein</fullName>
    </submittedName>
</protein>
<dbReference type="Pfam" id="PF13439">
    <property type="entry name" value="Glyco_transf_4"/>
    <property type="match status" value="1"/>
</dbReference>
<proteinExistence type="predicted"/>
<accession>A0ABY2WV58</accession>
<organism evidence="3 4">
    <name type="scientific">Ruegeria sediminis</name>
    <dbReference type="NCBI Taxonomy" id="2583820"/>
    <lineage>
        <taxon>Bacteria</taxon>
        <taxon>Pseudomonadati</taxon>
        <taxon>Pseudomonadota</taxon>
        <taxon>Alphaproteobacteria</taxon>
        <taxon>Rhodobacterales</taxon>
        <taxon>Roseobacteraceae</taxon>
        <taxon>Ruegeria</taxon>
    </lineage>
</organism>
<sequence>MTIYVNARFLAQPLSGVQRYARELLTALDRGLAADSGLRRKLGPVVALHPLGPVADPGWQVIERRALRGGQGHFWEQVALARAARGGVLLSLGNSGPLLHPRQIICFHDVNVWALPEAFSGRYRAWHRALRPLLARRAAALITVSRFSAGELAARLGVGAERFAVIANSAGHIRSVKPDATVLRRHGLAAGEYLLTVGNRSPNKNLARLVDAHRLAGAAVPPLVVVGGAVPGLAQDTGGAGARLLGRVTDGELRALYEGAAGFVFPSLYEGFGIPPLEAMELGVPVLAARGSALPEVLGEAPAWFDPRDVADMARALRGFAGSTAAERAAMVDAGRARAASFTWEASAERLAALLARVQQPEGRTSASAVRPIRPRSVARLISRR</sequence>
<dbReference type="EMBL" id="VCPD01000006">
    <property type="protein sequence ID" value="TMV05606.1"/>
    <property type="molecule type" value="Genomic_DNA"/>
</dbReference>
<dbReference type="Gene3D" id="3.40.50.2000">
    <property type="entry name" value="Glycogen Phosphorylase B"/>
    <property type="match status" value="2"/>
</dbReference>
<evidence type="ECO:0000313" key="4">
    <source>
        <dbReference type="Proteomes" id="UP001193035"/>
    </source>
</evidence>
<dbReference type="RefSeq" id="WP_138844199.1">
    <property type="nucleotide sequence ID" value="NZ_VCPD01000006.1"/>
</dbReference>